<evidence type="ECO:0000313" key="14">
    <source>
        <dbReference type="Proteomes" id="UP000567099"/>
    </source>
</evidence>
<evidence type="ECO:0000313" key="13">
    <source>
        <dbReference type="Proteomes" id="UP000536195"/>
    </source>
</evidence>
<proteinExistence type="inferred from homology"/>
<evidence type="ECO:0000256" key="4">
    <source>
        <dbReference type="ARBA" id="ARBA00022643"/>
    </source>
</evidence>
<feature type="domain" description="NADPH-dependent FMN reductase-like" evidence="6">
    <location>
        <begin position="1"/>
        <end position="155"/>
    </location>
</feature>
<dbReference type="EMBL" id="JACHED010000001">
    <property type="protein sequence ID" value="MBB6496433.1"/>
    <property type="molecule type" value="Genomic_DNA"/>
</dbReference>
<dbReference type="Proteomes" id="UP000567099">
    <property type="component" value="Unassembled WGS sequence"/>
</dbReference>
<dbReference type="GeneID" id="36102764"/>
<dbReference type="RefSeq" id="WP_104838422.1">
    <property type="nucleotide sequence ID" value="NZ_CP026606.1"/>
</dbReference>
<dbReference type="Proteomes" id="UP000571751">
    <property type="component" value="Unassembled WGS sequence"/>
</dbReference>
<protein>
    <submittedName>
        <fullName evidence="7">Iron-sulfur flavoprotein</fullName>
    </submittedName>
    <submittedName>
        <fullName evidence="8">Multimeric flavodoxin WrbA</fullName>
    </submittedName>
</protein>
<evidence type="ECO:0000313" key="9">
    <source>
        <dbReference type="EMBL" id="MBA2868408.1"/>
    </source>
</evidence>
<evidence type="ECO:0000259" key="6">
    <source>
        <dbReference type="Pfam" id="PF03358"/>
    </source>
</evidence>
<dbReference type="Proteomes" id="UP000239462">
    <property type="component" value="Chromosome"/>
</dbReference>
<dbReference type="SUPFAM" id="SSF52218">
    <property type="entry name" value="Flavoproteins"/>
    <property type="match status" value="1"/>
</dbReference>
<comment type="cofactor">
    <cofactor evidence="2">
        <name>[4Fe-4S] cluster</name>
        <dbReference type="ChEBI" id="CHEBI:49883"/>
    </cofactor>
</comment>
<organism evidence="7 12">
    <name type="scientific">Methanococcus maripaludis</name>
    <name type="common">Methanococcus deltae</name>
    <dbReference type="NCBI Taxonomy" id="39152"/>
    <lineage>
        <taxon>Archaea</taxon>
        <taxon>Methanobacteriati</taxon>
        <taxon>Methanobacteriota</taxon>
        <taxon>Methanomada group</taxon>
        <taxon>Methanococci</taxon>
        <taxon>Methanococcales</taxon>
        <taxon>Methanococcaceae</taxon>
        <taxon>Methanococcus</taxon>
    </lineage>
</organism>
<dbReference type="GO" id="GO:0016491">
    <property type="term" value="F:oxidoreductase activity"/>
    <property type="evidence" value="ECO:0007669"/>
    <property type="project" value="InterPro"/>
</dbReference>
<reference evidence="7" key="2">
    <citation type="submission" date="2018-02" db="EMBL/GenBank/DDBJ databases">
        <title>Complete genome sequence of the Methanococcus maripaludis type strain JJ (DSM 2067), a model for selenoprotein synthesis in Archaea.</title>
        <authorList>
            <person name="Poehlein A."/>
            <person name="Heym D."/>
            <person name="Quitzke V."/>
            <person name="Fersch J."/>
            <person name="Daniel R."/>
            <person name="Rother M."/>
        </authorList>
    </citation>
    <scope>NUCLEOTIDE SEQUENCE [LARGE SCALE GENOMIC DNA]</scope>
    <source>
        <strain evidence="7">DSM 2067</strain>
    </source>
</reference>
<gene>
    <name evidence="10" type="ORF">HNP92_000307</name>
    <name evidence="8" type="ORF">HNP94_000562</name>
    <name evidence="9" type="ORF">HNP95_000567</name>
    <name evidence="11" type="ORF">HNP96_000454</name>
    <name evidence="7" type="ORF">MMJJ_16790</name>
</gene>
<dbReference type="Proteomes" id="UP000536195">
    <property type="component" value="Unassembled WGS sequence"/>
</dbReference>
<evidence type="ECO:0000313" key="12">
    <source>
        <dbReference type="Proteomes" id="UP000239462"/>
    </source>
</evidence>
<dbReference type="InterPro" id="IPR005025">
    <property type="entry name" value="FMN_Rdtase-like_dom"/>
</dbReference>
<accession>A0A2L1CCV8</accession>
<evidence type="ECO:0000256" key="5">
    <source>
        <dbReference type="ARBA" id="ARBA00038292"/>
    </source>
</evidence>
<comment type="similarity">
    <text evidence="5">Belongs to the SsuE family. Isf subfamily.</text>
</comment>
<name>A0A2L1CCV8_METMI</name>
<dbReference type="Pfam" id="PF03358">
    <property type="entry name" value="FMN_red"/>
    <property type="match status" value="1"/>
</dbReference>
<dbReference type="KEGG" id="mmad:MMJJ_16790"/>
<dbReference type="EMBL" id="JACDUO010000001">
    <property type="protein sequence ID" value="MBA2863562.1"/>
    <property type="molecule type" value="Genomic_DNA"/>
</dbReference>
<sequence length="197" mass="22001">MKILGISGSPRKEGTHFAVNYALDYLKEKGFETKYISVFQKKIEFCIHCDYCVRTKEGCVHKDSMQEIYNGLKWADAVILGSPCYNGTVSGQLKTIMDRCRAIFAEDIDVLRNKYGMALSVGGDRNGGQEVVLKTIHDFYILNGVIPISGGSFGSNLGATFWSQDNGKKGVEEDVEGIRTLKRTLKKFYNCLNEEGE</sequence>
<dbReference type="AlphaFoldDB" id="A0A2L1CCV8"/>
<evidence type="ECO:0000256" key="1">
    <source>
        <dbReference type="ARBA" id="ARBA00001917"/>
    </source>
</evidence>
<reference evidence="12" key="1">
    <citation type="journal article" date="2018" name="Genome Announc.">
        <title>Complete Genome Sequence of the Methanococcus maripaludis Type Strain JJ (DSM 2067), a Model for Selenoprotein Synthesis in Archaea.</title>
        <authorList>
            <person name="Poehlein A."/>
            <person name="Heym D."/>
            <person name="Quitzke V."/>
            <person name="Fersch J."/>
            <person name="Daniel R."/>
            <person name="Rother M."/>
        </authorList>
    </citation>
    <scope>NUCLEOTIDE SEQUENCE [LARGE SCALE GENOMIC DNA]</scope>
    <source>
        <strain evidence="12">DSM 2067</strain>
    </source>
</reference>
<evidence type="ECO:0000313" key="8">
    <source>
        <dbReference type="EMBL" id="MBA2863562.1"/>
    </source>
</evidence>
<evidence type="ECO:0000256" key="2">
    <source>
        <dbReference type="ARBA" id="ARBA00001966"/>
    </source>
</evidence>
<dbReference type="PANTHER" id="PTHR43278:SF3">
    <property type="entry name" value="IRON-SULFUR FLAVOPROTEIN MJ0731"/>
    <property type="match status" value="1"/>
</dbReference>
<comment type="cofactor">
    <cofactor evidence="1">
        <name>FMN</name>
        <dbReference type="ChEBI" id="CHEBI:58210"/>
    </cofactor>
</comment>
<keyword evidence="3" id="KW-0285">Flavoprotein</keyword>
<evidence type="ECO:0000313" key="11">
    <source>
        <dbReference type="EMBL" id="MBB6496433.1"/>
    </source>
</evidence>
<dbReference type="EMBL" id="JACHEC010000001">
    <property type="protein sequence ID" value="MBB6401022.1"/>
    <property type="molecule type" value="Genomic_DNA"/>
</dbReference>
<reference evidence="13 16" key="3">
    <citation type="submission" date="2020-08" db="EMBL/GenBank/DDBJ databases">
        <title>Genomic Encyclopedia of Type Strains, Phase IV (KMG-V): Genome sequencing to study the core and pangenomes of soil and plant-associated prokaryotes.</title>
        <authorList>
            <person name="Whitman W."/>
        </authorList>
    </citation>
    <scope>NUCLEOTIDE SEQUENCE [LARGE SCALE GENOMIC DNA]</scope>
    <source>
        <strain evidence="10 13">C11</strain>
        <strain evidence="8 14">C13</strain>
        <strain evidence="9 15">C14</strain>
        <strain evidence="11 16">D1</strain>
    </source>
</reference>
<dbReference type="Proteomes" id="UP000590564">
    <property type="component" value="Unassembled WGS sequence"/>
</dbReference>
<evidence type="ECO:0000313" key="16">
    <source>
        <dbReference type="Proteomes" id="UP000590564"/>
    </source>
</evidence>
<evidence type="ECO:0000256" key="3">
    <source>
        <dbReference type="ARBA" id="ARBA00022630"/>
    </source>
</evidence>
<dbReference type="PANTHER" id="PTHR43278">
    <property type="entry name" value="NAD(P)H-DEPENDENT FMN-CONTAINING OXIDOREDUCTASE YWQN-RELATED"/>
    <property type="match status" value="1"/>
</dbReference>
<dbReference type="EMBL" id="JACDUP010000001">
    <property type="protein sequence ID" value="MBA2868408.1"/>
    <property type="molecule type" value="Genomic_DNA"/>
</dbReference>
<keyword evidence="4" id="KW-0288">FMN</keyword>
<evidence type="ECO:0000313" key="15">
    <source>
        <dbReference type="Proteomes" id="UP000571751"/>
    </source>
</evidence>
<evidence type="ECO:0000313" key="10">
    <source>
        <dbReference type="EMBL" id="MBB6401022.1"/>
    </source>
</evidence>
<dbReference type="Gene3D" id="3.40.50.360">
    <property type="match status" value="1"/>
</dbReference>
<dbReference type="InterPro" id="IPR029039">
    <property type="entry name" value="Flavoprotein-like_sf"/>
</dbReference>
<dbReference type="EMBL" id="CP026606">
    <property type="protein sequence ID" value="AVB77050.1"/>
    <property type="molecule type" value="Genomic_DNA"/>
</dbReference>
<dbReference type="InterPro" id="IPR051796">
    <property type="entry name" value="ISF_SsuE-like"/>
</dbReference>
<evidence type="ECO:0000313" key="7">
    <source>
        <dbReference type="EMBL" id="AVB77050.1"/>
    </source>
</evidence>